<reference evidence="1" key="1">
    <citation type="journal article" date="2020" name="Nat. Commun.">
        <title>Large-scale genome sequencing of mycorrhizal fungi provides insights into the early evolution of symbiotic traits.</title>
        <authorList>
            <person name="Miyauchi S."/>
            <person name="Kiss E."/>
            <person name="Kuo A."/>
            <person name="Drula E."/>
            <person name="Kohler A."/>
            <person name="Sanchez-Garcia M."/>
            <person name="Morin E."/>
            <person name="Andreopoulos B."/>
            <person name="Barry K.W."/>
            <person name="Bonito G."/>
            <person name="Buee M."/>
            <person name="Carver A."/>
            <person name="Chen C."/>
            <person name="Cichocki N."/>
            <person name="Clum A."/>
            <person name="Culley D."/>
            <person name="Crous P.W."/>
            <person name="Fauchery L."/>
            <person name="Girlanda M."/>
            <person name="Hayes R.D."/>
            <person name="Keri Z."/>
            <person name="LaButti K."/>
            <person name="Lipzen A."/>
            <person name="Lombard V."/>
            <person name="Magnuson J."/>
            <person name="Maillard F."/>
            <person name="Murat C."/>
            <person name="Nolan M."/>
            <person name="Ohm R.A."/>
            <person name="Pangilinan J."/>
            <person name="Pereira M.F."/>
            <person name="Perotto S."/>
            <person name="Peter M."/>
            <person name="Pfister S."/>
            <person name="Riley R."/>
            <person name="Sitrit Y."/>
            <person name="Stielow J.B."/>
            <person name="Szollosi G."/>
            <person name="Zifcakova L."/>
            <person name="Stursova M."/>
            <person name="Spatafora J.W."/>
            <person name="Tedersoo L."/>
            <person name="Vaario L.M."/>
            <person name="Yamada A."/>
            <person name="Yan M."/>
            <person name="Wang P."/>
            <person name="Xu J."/>
            <person name="Bruns T."/>
            <person name="Baldrian P."/>
            <person name="Vilgalys R."/>
            <person name="Dunand C."/>
            <person name="Henrissat B."/>
            <person name="Grigoriev I.V."/>
            <person name="Hibbett D."/>
            <person name="Nagy L.G."/>
            <person name="Martin F.M."/>
        </authorList>
    </citation>
    <scope>NUCLEOTIDE SEQUENCE</scope>
    <source>
        <strain evidence="1">UP504</strain>
    </source>
</reference>
<proteinExistence type="predicted"/>
<protein>
    <submittedName>
        <fullName evidence="1">Uncharacterized protein</fullName>
    </submittedName>
</protein>
<dbReference type="EMBL" id="MU128919">
    <property type="protein sequence ID" value="KAF9519180.1"/>
    <property type="molecule type" value="Genomic_DNA"/>
</dbReference>
<name>A0A9P6B925_9AGAM</name>
<dbReference type="Proteomes" id="UP000886523">
    <property type="component" value="Unassembled WGS sequence"/>
</dbReference>
<evidence type="ECO:0000313" key="1">
    <source>
        <dbReference type="EMBL" id="KAF9519180.1"/>
    </source>
</evidence>
<dbReference type="AlphaFoldDB" id="A0A9P6B925"/>
<keyword evidence="2" id="KW-1185">Reference proteome</keyword>
<organism evidence="1 2">
    <name type="scientific">Hydnum rufescens UP504</name>
    <dbReference type="NCBI Taxonomy" id="1448309"/>
    <lineage>
        <taxon>Eukaryota</taxon>
        <taxon>Fungi</taxon>
        <taxon>Dikarya</taxon>
        <taxon>Basidiomycota</taxon>
        <taxon>Agaricomycotina</taxon>
        <taxon>Agaricomycetes</taxon>
        <taxon>Cantharellales</taxon>
        <taxon>Hydnaceae</taxon>
        <taxon>Hydnum</taxon>
    </lineage>
</organism>
<gene>
    <name evidence="1" type="ORF">BS47DRAFT_1337408</name>
</gene>
<evidence type="ECO:0000313" key="2">
    <source>
        <dbReference type="Proteomes" id="UP000886523"/>
    </source>
</evidence>
<comment type="caution">
    <text evidence="1">The sequence shown here is derived from an EMBL/GenBank/DDBJ whole genome shotgun (WGS) entry which is preliminary data.</text>
</comment>
<accession>A0A9P6B925</accession>
<sequence length="63" mass="6940">MTSALRTETPLQCWMRSAVCLWAEKSKGRRIFSNPACTSGSQSVGKTSCNDYATLPQTRIVLT</sequence>